<dbReference type="GO" id="GO:0045893">
    <property type="term" value="P:positive regulation of DNA-templated transcription"/>
    <property type="evidence" value="ECO:0007669"/>
    <property type="project" value="UniProtKB-ARBA"/>
</dbReference>
<evidence type="ECO:0000256" key="18">
    <source>
        <dbReference type="SAM" id="MobiDB-lite"/>
    </source>
</evidence>
<feature type="domain" description="Myb-like" evidence="20">
    <location>
        <begin position="930"/>
        <end position="980"/>
    </location>
</feature>
<dbReference type="InterPro" id="IPR029060">
    <property type="entry name" value="PIN-like_dom_sf"/>
</dbReference>
<evidence type="ECO:0008006" key="24">
    <source>
        <dbReference type="Google" id="ProtNLM"/>
    </source>
</evidence>
<dbReference type="GO" id="GO:0048256">
    <property type="term" value="F:flap endonuclease activity"/>
    <property type="evidence" value="ECO:0007669"/>
    <property type="project" value="UniProtKB-ARBA"/>
</dbReference>
<proteinExistence type="inferred from homology"/>
<dbReference type="Proteomes" id="UP000298416">
    <property type="component" value="Unassembled WGS sequence"/>
</dbReference>
<feature type="compositionally biased region" description="Basic residues" evidence="18">
    <location>
        <begin position="268"/>
        <end position="277"/>
    </location>
</feature>
<evidence type="ECO:0000256" key="13">
    <source>
        <dbReference type="ARBA" id="ARBA00023163"/>
    </source>
</evidence>
<gene>
    <name evidence="22" type="ORF">SASPL_151668</name>
</gene>
<evidence type="ECO:0000256" key="17">
    <source>
        <dbReference type="ARBA" id="ARBA00057804"/>
    </source>
</evidence>
<dbReference type="EMBL" id="PNBA02000020">
    <property type="protein sequence ID" value="KAG6390186.1"/>
    <property type="molecule type" value="Genomic_DNA"/>
</dbReference>
<evidence type="ECO:0000313" key="23">
    <source>
        <dbReference type="Proteomes" id="UP000298416"/>
    </source>
</evidence>
<dbReference type="SUPFAM" id="SSF47807">
    <property type="entry name" value="5' to 3' exonuclease, C-terminal subdomain"/>
    <property type="match status" value="1"/>
</dbReference>
<comment type="subcellular location">
    <subcellularLocation>
        <location evidence="2">Nucleus</location>
    </subcellularLocation>
</comment>
<feature type="domain" description="Myb-like" evidence="20">
    <location>
        <begin position="877"/>
        <end position="929"/>
    </location>
</feature>
<keyword evidence="3" id="KW-0540">Nuclease</keyword>
<dbReference type="SMART" id="SM00485">
    <property type="entry name" value="XPGN"/>
    <property type="match status" value="1"/>
</dbReference>
<evidence type="ECO:0000256" key="6">
    <source>
        <dbReference type="ARBA" id="ARBA00022759"/>
    </source>
</evidence>
<keyword evidence="8" id="KW-0378">Hydrolase</keyword>
<dbReference type="CDD" id="cd09869">
    <property type="entry name" value="PIN_GEN1"/>
    <property type="match status" value="1"/>
</dbReference>
<keyword evidence="9" id="KW-0460">Magnesium</keyword>
<keyword evidence="10" id="KW-0805">Transcription regulation</keyword>
<dbReference type="FunFam" id="1.10.150.20:FF:000030">
    <property type="entry name" value="Flap endonuclease GEN-like 1"/>
    <property type="match status" value="1"/>
</dbReference>
<dbReference type="InterPro" id="IPR016197">
    <property type="entry name" value="Chromo-like_dom_sf"/>
</dbReference>
<dbReference type="GO" id="GO:0009650">
    <property type="term" value="P:UV protection"/>
    <property type="evidence" value="ECO:0007669"/>
    <property type="project" value="UniProtKB-ARBA"/>
</dbReference>
<keyword evidence="7" id="KW-0227">DNA damage</keyword>
<dbReference type="InterPro" id="IPR006084">
    <property type="entry name" value="XPG/Rad2"/>
</dbReference>
<dbReference type="InterPro" id="IPR057340">
    <property type="entry name" value="Chromo_SEND1"/>
</dbReference>
<dbReference type="GO" id="GO:0005634">
    <property type="term" value="C:nucleus"/>
    <property type="evidence" value="ECO:0007669"/>
    <property type="project" value="UniProtKB-SubCell"/>
</dbReference>
<feature type="compositionally biased region" description="Basic and acidic residues" evidence="18">
    <location>
        <begin position="278"/>
        <end position="292"/>
    </location>
</feature>
<dbReference type="InterPro" id="IPR017930">
    <property type="entry name" value="Myb_dom"/>
</dbReference>
<feature type="region of interest" description="Disordered" evidence="18">
    <location>
        <begin position="268"/>
        <end position="292"/>
    </location>
</feature>
<name>A0A8X8W916_SALSN</name>
<sequence length="1150" mass="129740">MFRKELVTQYTLCEEKMGVKNLWDILETCKKTLPLHHLQNKRVCVDLSCWIVQLQNVNRSHCPLKDKLYLKSLFHRLRALLALNCSLIFVTVESRDLYAYGIWTAQFPAMPIVHAKHTSQNVSSLKRNMGSEFSCMIKEAKLLGIALGIQCLDGIEEAEAQCALLNAESLCDGCFTSDSDAFLFGARTVYRDICLGEGGYVTCYEMDDIERELGFGRDSLITLAILLGSDYTQGIRGVGPEYACQLVRAAGDSSVLQRLASEGLSFAKKPKNSKKKGKISEGENKENYVDNKRDFNGNESDFPMENQFSQVINAYMKPKCHSADSDAVNRALALYQVNNNQLHQICAQYFDWPPEKTDEYILPKIAERNLRRFANLRVTSSKLDLHMPINEMPVKCPISRIIKQRKIQGRDYFEVSWEDMDEVEASVVPADLVQSACPEKIMEFRELKAQKQMPSRKPRQKQKQDTKELDRKLQQLVDEIEKESTTSNAIGETKIDAPTSRQKTVDIEEIDGKLQELIIDTEKESSSSGSTNPRGGMLQQQRMMHFGTSIGGCSAAAEVIDLISPLPPRRCPVSKPQECVEVIELSDTENDATPQHARKMLVRKMGCKKPTQKHKKGLWSPDEDHKLTNHIMKHGHACWSSIPINAGLERNGKSSRLRWINYLRPGLKRGAFSFQEEEKILALHQLLGSKWSQIAYYLPGRTDNEIKNYWHFYLKKRVEPTSSSASKSGPKDFSFQSLENMAGSSTDHQQGAEKCILPKLLFAEWLSLDQFNGSSSSIAQVDCGSSNSEDSSAHGLQQLSGEMLGEFHSKPNFVCVDDFGFEDQISESSLVDYFLGVFDFCCDELYISEDWLKMGMKREKEEVKKKRKKGRRPCCEREGVTKGAWSPEEDKILVEFITQNGHGTWRNLPQLAGLLRCGKSCRLRWTNYLRPDIKRGPFSPEEETMIIQLHGALGNKWAAIASHLAGRTDNDVKNFWNSHLRKRFDSKALDRPSSSSKSVGTKSGSPHMVKWEGVRFDAEFHLSMPFNNSKGDYFLHLWNTEVGESFRNVHKTGDGCGGAASRSSTSQSSSSLTKVESTSVFELCKTPSPVEMKVKLRDVKKETEEDIAVFSDTSKPYELEDPSDSMLKLLLDFPIGGNDMAFLDASEVST</sequence>
<dbReference type="Gene3D" id="1.10.10.60">
    <property type="entry name" value="Homeodomain-like"/>
    <property type="match status" value="4"/>
</dbReference>
<keyword evidence="15" id="KW-0539">Nucleus</keyword>
<dbReference type="InterPro" id="IPR001005">
    <property type="entry name" value="SANT/Myb"/>
</dbReference>
<dbReference type="SUPFAM" id="SSF46689">
    <property type="entry name" value="Homeodomain-like"/>
    <property type="match status" value="2"/>
</dbReference>
<dbReference type="InterPro" id="IPR036279">
    <property type="entry name" value="5-3_exonuclease_C_sf"/>
</dbReference>
<evidence type="ECO:0000259" key="20">
    <source>
        <dbReference type="PROSITE" id="PS50090"/>
    </source>
</evidence>
<dbReference type="GO" id="GO:0003677">
    <property type="term" value="F:DNA binding"/>
    <property type="evidence" value="ECO:0007669"/>
    <property type="project" value="UniProtKB-KW"/>
</dbReference>
<evidence type="ECO:0000256" key="7">
    <source>
        <dbReference type="ARBA" id="ARBA00022763"/>
    </source>
</evidence>
<feature type="domain" description="HTH myb-type" evidence="21">
    <location>
        <begin position="664"/>
        <end position="718"/>
    </location>
</feature>
<keyword evidence="4" id="KW-0479">Metal-binding</keyword>
<dbReference type="InterPro" id="IPR008918">
    <property type="entry name" value="HhH2"/>
</dbReference>
<dbReference type="Pfam" id="PF00249">
    <property type="entry name" value="Myb_DNA-binding"/>
    <property type="match status" value="4"/>
</dbReference>
<dbReference type="PRINTS" id="PR00853">
    <property type="entry name" value="XPGRADSUPER"/>
</dbReference>
<dbReference type="InterPro" id="IPR006086">
    <property type="entry name" value="XPG-I_dom"/>
</dbReference>
<comment type="caution">
    <text evidence="22">The sequence shown here is derived from an EMBL/GenBank/DDBJ whole genome shotgun (WGS) entry which is preliminary data.</text>
</comment>
<evidence type="ECO:0000259" key="19">
    <source>
        <dbReference type="PROSITE" id="PS50013"/>
    </source>
</evidence>
<evidence type="ECO:0000256" key="10">
    <source>
        <dbReference type="ARBA" id="ARBA00023015"/>
    </source>
</evidence>
<protein>
    <recommendedName>
        <fullName evidence="24">Myb proto-oncogene protein, plant</fullName>
    </recommendedName>
</protein>
<keyword evidence="14" id="KW-0234">DNA repair</keyword>
<evidence type="ECO:0000256" key="2">
    <source>
        <dbReference type="ARBA" id="ARBA00004123"/>
    </source>
</evidence>
<dbReference type="PROSITE" id="PS50013">
    <property type="entry name" value="CHROMO_2"/>
    <property type="match status" value="1"/>
</dbReference>
<dbReference type="FunFam" id="1.10.10.60:FF:000077">
    <property type="entry name" value="MYB transcription factor"/>
    <property type="match status" value="1"/>
</dbReference>
<dbReference type="FunFam" id="1.10.10.60:FF:000001">
    <property type="entry name" value="MYB-related transcription factor"/>
    <property type="match status" value="1"/>
</dbReference>
<keyword evidence="6" id="KW-0255">Endonuclease</keyword>
<evidence type="ECO:0000256" key="4">
    <source>
        <dbReference type="ARBA" id="ARBA00022723"/>
    </source>
</evidence>
<dbReference type="InterPro" id="IPR051953">
    <property type="entry name" value="Plant_SW-associated_TFs"/>
</dbReference>
<dbReference type="PANTHER" id="PTHR47997">
    <property type="entry name" value="MYB DOMAIN PROTEIN 55"/>
    <property type="match status" value="1"/>
</dbReference>
<evidence type="ECO:0000256" key="8">
    <source>
        <dbReference type="ARBA" id="ARBA00022801"/>
    </source>
</evidence>
<dbReference type="CDD" id="cd00167">
    <property type="entry name" value="SANT"/>
    <property type="match status" value="4"/>
</dbReference>
<keyword evidence="5" id="KW-0677">Repeat</keyword>
<keyword evidence="12" id="KW-0010">Activator</keyword>
<organism evidence="22">
    <name type="scientific">Salvia splendens</name>
    <name type="common">Scarlet sage</name>
    <dbReference type="NCBI Taxonomy" id="180675"/>
    <lineage>
        <taxon>Eukaryota</taxon>
        <taxon>Viridiplantae</taxon>
        <taxon>Streptophyta</taxon>
        <taxon>Embryophyta</taxon>
        <taxon>Tracheophyta</taxon>
        <taxon>Spermatophyta</taxon>
        <taxon>Magnoliopsida</taxon>
        <taxon>eudicotyledons</taxon>
        <taxon>Gunneridae</taxon>
        <taxon>Pentapetalae</taxon>
        <taxon>asterids</taxon>
        <taxon>lamiids</taxon>
        <taxon>Lamiales</taxon>
        <taxon>Lamiaceae</taxon>
        <taxon>Nepetoideae</taxon>
        <taxon>Mentheae</taxon>
        <taxon>Salviinae</taxon>
        <taxon>Salvia</taxon>
        <taxon>Salvia subgen. Calosphace</taxon>
        <taxon>core Calosphace</taxon>
    </lineage>
</organism>
<dbReference type="GO" id="GO:0046872">
    <property type="term" value="F:metal ion binding"/>
    <property type="evidence" value="ECO:0007669"/>
    <property type="project" value="UniProtKB-KW"/>
</dbReference>
<dbReference type="Pfam" id="PF25386">
    <property type="entry name" value="Chromo_SEND1"/>
    <property type="match status" value="1"/>
</dbReference>
<comment type="similarity">
    <text evidence="16">Belongs to the XPG/RAD2 endonuclease family. GEN subfamily.</text>
</comment>
<evidence type="ECO:0000256" key="9">
    <source>
        <dbReference type="ARBA" id="ARBA00022842"/>
    </source>
</evidence>
<comment type="cofactor">
    <cofactor evidence="1">
        <name>Mg(2+)</name>
        <dbReference type="ChEBI" id="CHEBI:18420"/>
    </cofactor>
</comment>
<feature type="domain" description="Myb-like" evidence="20">
    <location>
        <begin position="611"/>
        <end position="663"/>
    </location>
</feature>
<feature type="domain" description="HTH myb-type" evidence="21">
    <location>
        <begin position="877"/>
        <end position="929"/>
    </location>
</feature>
<accession>A0A8X8W916</accession>
<dbReference type="InterPro" id="IPR000953">
    <property type="entry name" value="Chromo/chromo_shadow_dom"/>
</dbReference>
<dbReference type="PROSITE" id="PS50090">
    <property type="entry name" value="MYB_LIKE"/>
    <property type="match status" value="4"/>
</dbReference>
<evidence type="ECO:0000256" key="14">
    <source>
        <dbReference type="ARBA" id="ARBA00023204"/>
    </source>
</evidence>
<evidence type="ECO:0000256" key="16">
    <source>
        <dbReference type="ARBA" id="ARBA00038112"/>
    </source>
</evidence>
<dbReference type="SUPFAM" id="SSF88723">
    <property type="entry name" value="PIN domain-like"/>
    <property type="match status" value="1"/>
</dbReference>
<dbReference type="Gene3D" id="3.40.50.1010">
    <property type="entry name" value="5'-nuclease"/>
    <property type="match status" value="2"/>
</dbReference>
<dbReference type="SUPFAM" id="SSF54160">
    <property type="entry name" value="Chromo domain-like"/>
    <property type="match status" value="1"/>
</dbReference>
<keyword evidence="23" id="KW-1185">Reference proteome</keyword>
<feature type="domain" description="HTH myb-type" evidence="21">
    <location>
        <begin position="930"/>
        <end position="984"/>
    </location>
</feature>
<feature type="domain" description="HTH myb-type" evidence="21">
    <location>
        <begin position="611"/>
        <end position="663"/>
    </location>
</feature>
<feature type="domain" description="Chromo" evidence="19">
    <location>
        <begin position="396"/>
        <end position="456"/>
    </location>
</feature>
<feature type="domain" description="Myb-like" evidence="20">
    <location>
        <begin position="664"/>
        <end position="714"/>
    </location>
</feature>
<dbReference type="PANTHER" id="PTHR47997:SF11">
    <property type="entry name" value="TRANSCRIPTION FACTOR LAF1"/>
    <property type="match status" value="1"/>
</dbReference>
<dbReference type="Pfam" id="PF00752">
    <property type="entry name" value="XPG_N"/>
    <property type="match status" value="1"/>
</dbReference>
<dbReference type="PROSITE" id="PS51294">
    <property type="entry name" value="HTH_MYB"/>
    <property type="match status" value="4"/>
</dbReference>
<evidence type="ECO:0000256" key="5">
    <source>
        <dbReference type="ARBA" id="ARBA00022737"/>
    </source>
</evidence>
<dbReference type="Gene3D" id="1.10.150.20">
    <property type="entry name" value="5' to 3' exonuclease, C-terminal subdomain"/>
    <property type="match status" value="1"/>
</dbReference>
<evidence type="ECO:0000256" key="11">
    <source>
        <dbReference type="ARBA" id="ARBA00023125"/>
    </source>
</evidence>
<evidence type="ECO:0000256" key="15">
    <source>
        <dbReference type="ARBA" id="ARBA00023242"/>
    </source>
</evidence>
<feature type="region of interest" description="Disordered" evidence="18">
    <location>
        <begin position="448"/>
        <end position="469"/>
    </location>
</feature>
<evidence type="ECO:0000259" key="21">
    <source>
        <dbReference type="PROSITE" id="PS51294"/>
    </source>
</evidence>
<dbReference type="InterPro" id="IPR006085">
    <property type="entry name" value="XPG_DNA_repair_N"/>
</dbReference>
<dbReference type="SMART" id="SM00279">
    <property type="entry name" value="HhH2"/>
    <property type="match status" value="1"/>
</dbReference>
<reference evidence="22" key="2">
    <citation type="submission" date="2020-08" db="EMBL/GenBank/DDBJ databases">
        <title>Plant Genome Project.</title>
        <authorList>
            <person name="Zhang R.-G."/>
        </authorList>
    </citation>
    <scope>NUCLEOTIDE SEQUENCE</scope>
    <source>
        <strain evidence="22">Huo1</strain>
        <tissue evidence="22">Leaf</tissue>
    </source>
</reference>
<dbReference type="AlphaFoldDB" id="A0A8X8W916"/>
<dbReference type="SMART" id="SM00717">
    <property type="entry name" value="SANT"/>
    <property type="match status" value="4"/>
</dbReference>
<keyword evidence="11" id="KW-0238">DNA-binding</keyword>
<dbReference type="Pfam" id="PF00867">
    <property type="entry name" value="XPG_I"/>
    <property type="match status" value="1"/>
</dbReference>
<evidence type="ECO:0000313" key="22">
    <source>
        <dbReference type="EMBL" id="KAG6390186.1"/>
    </source>
</evidence>
<dbReference type="InterPro" id="IPR009057">
    <property type="entry name" value="Homeodomain-like_sf"/>
</dbReference>
<dbReference type="GO" id="GO:0006281">
    <property type="term" value="P:DNA repair"/>
    <property type="evidence" value="ECO:0007669"/>
    <property type="project" value="UniProtKB-KW"/>
</dbReference>
<reference evidence="22" key="1">
    <citation type="submission" date="2018-01" db="EMBL/GenBank/DDBJ databases">
        <authorList>
            <person name="Mao J.F."/>
        </authorList>
    </citation>
    <scope>NUCLEOTIDE SEQUENCE</scope>
    <source>
        <strain evidence="22">Huo1</strain>
        <tissue evidence="22">Leaf</tissue>
    </source>
</reference>
<evidence type="ECO:0000256" key="1">
    <source>
        <dbReference type="ARBA" id="ARBA00001946"/>
    </source>
</evidence>
<evidence type="ECO:0000256" key="12">
    <source>
        <dbReference type="ARBA" id="ARBA00023159"/>
    </source>
</evidence>
<dbReference type="SMART" id="SM00484">
    <property type="entry name" value="XPGI"/>
    <property type="match status" value="1"/>
</dbReference>
<comment type="function">
    <text evidence="17">Transcription factor.</text>
</comment>
<keyword evidence="13" id="KW-0804">Transcription</keyword>
<evidence type="ECO:0000256" key="3">
    <source>
        <dbReference type="ARBA" id="ARBA00022722"/>
    </source>
</evidence>
<dbReference type="CDD" id="cd00034">
    <property type="entry name" value="CSD"/>
    <property type="match status" value="1"/>
</dbReference>